<evidence type="ECO:0000259" key="8">
    <source>
        <dbReference type="Pfam" id="PF21011"/>
    </source>
</evidence>
<keyword evidence="5" id="KW-0963">Cytoplasm</keyword>
<evidence type="ECO:0000256" key="4">
    <source>
        <dbReference type="ARBA" id="ARBA00023134"/>
    </source>
</evidence>
<sequence>MRVLTIGLGGAGSRVVDQLYDHDRRSRVYCMSAVAIDIDPNSLLQLRHLPDPARIFFPRVDISDYAHVTDVIDIEEVMTRLQSLDTMEIDAILFCCGLGGSVIDIAPLIIDEIRKSYVEPIFALAILPCLEEGKRVSAKAADDLDVLQELVDAVILFDNETWSQKIKAATAAAEAENTGVIGQLRQFPIGSDPRTHYSMLNERIARQIGLLLRAGEFNESGLDVAEVVLDAGEVLNTLKGNGFVAVGYATERLPTGLLNVLHRRQSLKDFIQGSQEKAARIISLAKKAVYEDVSVPCDLTSADKALVLIAGPSAELSMKGFQTVRKWIDRSIAGLEMRSGDYPVKNTSFVGIIIVLSGITNIPRVEELRDIRTEYQLECEEERLRAEEEVRLREEEAARATGAAPQVPDDEGARGFASPLESAYLEEIEYMAGPTTPEKDEMITLPGSGGSGRKRKDDTIDMLPKAEAKQDEGPVVLPPKPGGKEIDLTGSASITSSVPAPKNATFGLKGISIEKTGPKDDAVTYSTSLKPVQRPKEGALSADAGTLDRGIQRPKEGAFTGDHVTLGNGMQRPKDGLFEEAGLHVREGMPLPKDGSLDQNSRGFARSGPRPKDVGPSRGKLEVIDTAARQKNRNEEKEPDDDTDDGITWIQ</sequence>
<dbReference type="GO" id="GO:0005525">
    <property type="term" value="F:GTP binding"/>
    <property type="evidence" value="ECO:0007669"/>
    <property type="project" value="UniProtKB-UniRule"/>
</dbReference>
<protein>
    <recommendedName>
        <fullName evidence="5">Tubulin-like protein CetZ</fullName>
    </recommendedName>
</protein>
<dbReference type="InterPro" id="IPR037103">
    <property type="entry name" value="Tubulin/FtsZ-like_C"/>
</dbReference>
<keyword evidence="10" id="KW-1185">Reference proteome</keyword>
<feature type="region of interest" description="Disordered" evidence="6">
    <location>
        <begin position="437"/>
        <end position="651"/>
    </location>
</feature>
<comment type="similarity">
    <text evidence="1 5">Belongs to the CetZ family.</text>
</comment>
<organism evidence="9 10">
    <name type="scientific">Methanoculleus submarinus</name>
    <dbReference type="NCBI Taxonomy" id="204050"/>
    <lineage>
        <taxon>Archaea</taxon>
        <taxon>Methanobacteriati</taxon>
        <taxon>Methanobacteriota</taxon>
        <taxon>Stenosarchaea group</taxon>
        <taxon>Methanomicrobia</taxon>
        <taxon>Methanomicrobiales</taxon>
        <taxon>Methanomicrobiaceae</taxon>
        <taxon>Methanoculleus</taxon>
    </lineage>
</organism>
<dbReference type="Proteomes" id="UP001156196">
    <property type="component" value="Chromosome"/>
</dbReference>
<dbReference type="Gene3D" id="3.30.1330.20">
    <property type="entry name" value="Tubulin/FtsZ, C-terminal domain"/>
    <property type="match status" value="1"/>
</dbReference>
<feature type="binding site" evidence="5">
    <location>
        <position position="132"/>
    </location>
    <ligand>
        <name>GTP</name>
        <dbReference type="ChEBI" id="CHEBI:37565"/>
    </ligand>
</feature>
<feature type="compositionally biased region" description="Basic and acidic residues" evidence="6">
    <location>
        <begin position="610"/>
        <end position="623"/>
    </location>
</feature>
<comment type="function">
    <text evidence="5">Involved in cell shape control.</text>
</comment>
<dbReference type="InterPro" id="IPR036525">
    <property type="entry name" value="Tubulin/FtsZ_GTPase_sf"/>
</dbReference>
<dbReference type="Gene3D" id="3.40.50.1440">
    <property type="entry name" value="Tubulin/FtsZ, GTPase domain"/>
    <property type="match status" value="1"/>
</dbReference>
<evidence type="ECO:0000256" key="6">
    <source>
        <dbReference type="SAM" id="MobiDB-lite"/>
    </source>
</evidence>
<dbReference type="GeneID" id="4845937"/>
<name>A0AAX3E789_9EURY</name>
<feature type="region of interest" description="Disordered" evidence="6">
    <location>
        <begin position="395"/>
        <end position="415"/>
    </location>
</feature>
<dbReference type="GO" id="GO:0005737">
    <property type="term" value="C:cytoplasm"/>
    <property type="evidence" value="ECO:0007669"/>
    <property type="project" value="UniProtKB-SubCell"/>
</dbReference>
<keyword evidence="2 5" id="KW-0547">Nucleotide-binding</keyword>
<evidence type="ECO:0000256" key="2">
    <source>
        <dbReference type="ARBA" id="ARBA00022741"/>
    </source>
</evidence>
<comment type="caution">
    <text evidence="5">Lacks conserved residue(s) required for the propagation of feature annotation.</text>
</comment>
<dbReference type="Pfam" id="PF00091">
    <property type="entry name" value="Tubulin"/>
    <property type="match status" value="1"/>
</dbReference>
<feature type="binding site" evidence="5">
    <location>
        <position position="159"/>
    </location>
    <ligand>
        <name>GTP</name>
        <dbReference type="ChEBI" id="CHEBI:37565"/>
    </ligand>
</feature>
<accession>A0AAX3E789</accession>
<dbReference type="GO" id="GO:0003924">
    <property type="term" value="F:GTPase activity"/>
    <property type="evidence" value="ECO:0007669"/>
    <property type="project" value="InterPro"/>
</dbReference>
<feature type="compositionally biased region" description="Basic and acidic residues" evidence="6">
    <location>
        <begin position="572"/>
        <end position="587"/>
    </location>
</feature>
<evidence type="ECO:0000259" key="7">
    <source>
        <dbReference type="Pfam" id="PF00091"/>
    </source>
</evidence>
<evidence type="ECO:0000256" key="1">
    <source>
        <dbReference type="ARBA" id="ARBA00006877"/>
    </source>
</evidence>
<reference evidence="9" key="1">
    <citation type="submission" date="2022-10" db="EMBL/GenBank/DDBJ databases">
        <title>Complete genome of Methanoculleus submarinus DSM 15122.</title>
        <authorList>
            <person name="Chen S.-C."/>
            <person name="Lai S.-J."/>
            <person name="You Y.-T."/>
        </authorList>
    </citation>
    <scope>NUCLEOTIDE SEQUENCE</scope>
    <source>
        <strain evidence="9">DSM 15122</strain>
    </source>
</reference>
<comment type="subcellular location">
    <subcellularLocation>
        <location evidence="5">Cytoplasm</location>
    </subcellularLocation>
</comment>
<dbReference type="InterPro" id="IPR048737">
    <property type="entry name" value="CetZ_C"/>
</dbReference>
<gene>
    <name evidence="5" type="primary">cetZ</name>
    <name evidence="9" type="ORF">OH143_09510</name>
</gene>
<feature type="compositionally biased region" description="Basic and acidic residues" evidence="6">
    <location>
        <begin position="455"/>
        <end position="472"/>
    </location>
</feature>
<keyword evidence="4 5" id="KW-0342">GTP-binding</keyword>
<evidence type="ECO:0000256" key="3">
    <source>
        <dbReference type="ARBA" id="ARBA00022960"/>
    </source>
</evidence>
<dbReference type="InterPro" id="IPR032907">
    <property type="entry name" value="CetZ"/>
</dbReference>
<dbReference type="EMBL" id="CP109831">
    <property type="protein sequence ID" value="UYU17930.1"/>
    <property type="molecule type" value="Genomic_DNA"/>
</dbReference>
<evidence type="ECO:0000256" key="5">
    <source>
        <dbReference type="HAMAP-Rule" id="MF_01946"/>
    </source>
</evidence>
<dbReference type="RefSeq" id="WP_011843399.1">
    <property type="nucleotide sequence ID" value="NZ_CP109831.1"/>
</dbReference>
<keyword evidence="3 5" id="KW-0133">Cell shape</keyword>
<dbReference type="InterPro" id="IPR003008">
    <property type="entry name" value="Tubulin_FtsZ_GTPase"/>
</dbReference>
<feature type="domain" description="Tubulin/FtsZ GTPase" evidence="7">
    <location>
        <begin position="3"/>
        <end position="164"/>
    </location>
</feature>
<evidence type="ECO:0000313" key="9">
    <source>
        <dbReference type="EMBL" id="UYU17930.1"/>
    </source>
</evidence>
<dbReference type="Pfam" id="PF21011">
    <property type="entry name" value="CetZ_C"/>
    <property type="match status" value="1"/>
</dbReference>
<dbReference type="GeneID" id="76731128"/>
<dbReference type="KEGG" id="msum:OH143_09510"/>
<proteinExistence type="inferred from homology"/>
<dbReference type="GO" id="GO:0008360">
    <property type="term" value="P:regulation of cell shape"/>
    <property type="evidence" value="ECO:0007669"/>
    <property type="project" value="UniProtKB-UniRule"/>
</dbReference>
<feature type="binding site" evidence="5">
    <location>
        <position position="201"/>
    </location>
    <ligand>
        <name>GTP</name>
        <dbReference type="ChEBI" id="CHEBI:37565"/>
    </ligand>
</feature>
<dbReference type="HAMAP" id="MF_01946">
    <property type="entry name" value="CetZ"/>
    <property type="match status" value="1"/>
</dbReference>
<evidence type="ECO:0000313" key="10">
    <source>
        <dbReference type="Proteomes" id="UP001156196"/>
    </source>
</evidence>
<dbReference type="SUPFAM" id="SSF52490">
    <property type="entry name" value="Tubulin nucleotide-binding domain-like"/>
    <property type="match status" value="1"/>
</dbReference>
<dbReference type="CDD" id="cd02202">
    <property type="entry name" value="CetZ_tubulin-like"/>
    <property type="match status" value="1"/>
</dbReference>
<dbReference type="AlphaFoldDB" id="A0AAX3E789"/>
<feature type="domain" description="Tubulin-like CetZ C-terminal" evidence="8">
    <location>
        <begin position="195"/>
        <end position="371"/>
    </location>
</feature>